<keyword evidence="1" id="KW-0472">Membrane</keyword>
<evidence type="ECO:0000256" key="1">
    <source>
        <dbReference type="SAM" id="Phobius"/>
    </source>
</evidence>
<reference evidence="2 3" key="1">
    <citation type="submission" date="2019-08" db="EMBL/GenBank/DDBJ databases">
        <title>Luteimonas viscosus sp. nov., isolated from soil of a sunflower field.</title>
        <authorList>
            <person name="Jianli Z."/>
            <person name="Ying Z."/>
        </authorList>
    </citation>
    <scope>NUCLEOTIDE SEQUENCE [LARGE SCALE GENOMIC DNA]</scope>
    <source>
        <strain evidence="2 3">XBU10</strain>
    </source>
</reference>
<gene>
    <name evidence="2" type="ORF">FZO89_03890</name>
</gene>
<protein>
    <submittedName>
        <fullName evidence="2">Uncharacterized protein</fullName>
    </submittedName>
</protein>
<dbReference type="EMBL" id="VTFT01000001">
    <property type="protein sequence ID" value="TYT25472.1"/>
    <property type="molecule type" value="Genomic_DNA"/>
</dbReference>
<feature type="transmembrane region" description="Helical" evidence="1">
    <location>
        <begin position="79"/>
        <end position="102"/>
    </location>
</feature>
<dbReference type="Proteomes" id="UP000324973">
    <property type="component" value="Unassembled WGS sequence"/>
</dbReference>
<keyword evidence="1" id="KW-1133">Transmembrane helix</keyword>
<name>A0A5D4XRA1_9GAMM</name>
<evidence type="ECO:0000313" key="2">
    <source>
        <dbReference type="EMBL" id="TYT25472.1"/>
    </source>
</evidence>
<dbReference type="RefSeq" id="WP_149102023.1">
    <property type="nucleotide sequence ID" value="NZ_VTFT01000001.1"/>
</dbReference>
<feature type="transmembrane region" description="Helical" evidence="1">
    <location>
        <begin position="54"/>
        <end position="73"/>
    </location>
</feature>
<sequence>MQPHHLAALVFALMAIPAFVAAGWLRDGRLPVAGGARGMTEGRRRALDDRLSRLMRMLALAMLAMAGGMALWGMDQRRILVLAVVLVLVVNGLALAMLLAVVRARRGTGPGMDR</sequence>
<proteinExistence type="predicted"/>
<feature type="transmembrane region" description="Helical" evidence="1">
    <location>
        <begin position="6"/>
        <end position="25"/>
    </location>
</feature>
<dbReference type="AlphaFoldDB" id="A0A5D4XRA1"/>
<keyword evidence="3" id="KW-1185">Reference proteome</keyword>
<evidence type="ECO:0000313" key="3">
    <source>
        <dbReference type="Proteomes" id="UP000324973"/>
    </source>
</evidence>
<organism evidence="2 3">
    <name type="scientific">Luteimonas viscosa</name>
    <dbReference type="NCBI Taxonomy" id="1132694"/>
    <lineage>
        <taxon>Bacteria</taxon>
        <taxon>Pseudomonadati</taxon>
        <taxon>Pseudomonadota</taxon>
        <taxon>Gammaproteobacteria</taxon>
        <taxon>Lysobacterales</taxon>
        <taxon>Lysobacteraceae</taxon>
        <taxon>Luteimonas</taxon>
    </lineage>
</organism>
<accession>A0A5D4XRA1</accession>
<comment type="caution">
    <text evidence="2">The sequence shown here is derived from an EMBL/GenBank/DDBJ whole genome shotgun (WGS) entry which is preliminary data.</text>
</comment>
<dbReference type="OrthoDB" id="6058288at2"/>
<keyword evidence="1" id="KW-0812">Transmembrane</keyword>